<gene>
    <name evidence="1" type="ORF">ACFFGN_21600</name>
</gene>
<organism evidence="1 2">
    <name type="scientific">Kribbella deserti</name>
    <dbReference type="NCBI Taxonomy" id="1926257"/>
    <lineage>
        <taxon>Bacteria</taxon>
        <taxon>Bacillati</taxon>
        <taxon>Actinomycetota</taxon>
        <taxon>Actinomycetes</taxon>
        <taxon>Propionibacteriales</taxon>
        <taxon>Kribbellaceae</taxon>
        <taxon>Kribbella</taxon>
    </lineage>
</organism>
<evidence type="ECO:0000313" key="2">
    <source>
        <dbReference type="Proteomes" id="UP001589890"/>
    </source>
</evidence>
<comment type="caution">
    <text evidence="1">The sequence shown here is derived from an EMBL/GenBank/DDBJ whole genome shotgun (WGS) entry which is preliminary data.</text>
</comment>
<dbReference type="RefSeq" id="WP_380050591.1">
    <property type="nucleotide sequence ID" value="NZ_JBHLTC010000028.1"/>
</dbReference>
<dbReference type="EMBL" id="JBHLTC010000028">
    <property type="protein sequence ID" value="MFC0626690.1"/>
    <property type="molecule type" value="Genomic_DNA"/>
</dbReference>
<accession>A0ABV6QPX8</accession>
<evidence type="ECO:0008006" key="3">
    <source>
        <dbReference type="Google" id="ProtNLM"/>
    </source>
</evidence>
<dbReference type="Gene3D" id="3.40.50.1820">
    <property type="entry name" value="alpha/beta hydrolase"/>
    <property type="match status" value="1"/>
</dbReference>
<dbReference type="InterPro" id="IPR029058">
    <property type="entry name" value="AB_hydrolase_fold"/>
</dbReference>
<reference evidence="1 2" key="1">
    <citation type="submission" date="2024-09" db="EMBL/GenBank/DDBJ databases">
        <authorList>
            <person name="Sun Q."/>
            <person name="Mori K."/>
        </authorList>
    </citation>
    <scope>NUCLEOTIDE SEQUENCE [LARGE SCALE GENOMIC DNA]</scope>
    <source>
        <strain evidence="1 2">CGMCC 1.15906</strain>
    </source>
</reference>
<dbReference type="SUPFAM" id="SSF53474">
    <property type="entry name" value="alpha/beta-Hydrolases"/>
    <property type="match status" value="1"/>
</dbReference>
<name>A0ABV6QPX8_9ACTN</name>
<keyword evidence="2" id="KW-1185">Reference proteome</keyword>
<evidence type="ECO:0000313" key="1">
    <source>
        <dbReference type="EMBL" id="MFC0626690.1"/>
    </source>
</evidence>
<dbReference type="Proteomes" id="UP001589890">
    <property type="component" value="Unassembled WGS sequence"/>
</dbReference>
<proteinExistence type="predicted"/>
<sequence>MNGQGITRGRGGTLANALAGLQAELVVAAVDSDRLYPPRLSQELAEASGRELHLIKSPYGHDGFLIELDQVGPLIAKALSA</sequence>
<protein>
    <recommendedName>
        <fullName evidence="3">Homoserine O-acetyltransferase</fullName>
    </recommendedName>
</protein>